<dbReference type="EMBL" id="CP155447">
    <property type="protein sequence ID" value="XBH05707.1"/>
    <property type="molecule type" value="Genomic_DNA"/>
</dbReference>
<name>A0AAU7CJM3_9BACT</name>
<protein>
    <submittedName>
        <fullName evidence="1">Uncharacterized protein</fullName>
    </submittedName>
</protein>
<dbReference type="AlphaFoldDB" id="A0AAU7CJM3"/>
<accession>A0AAU7CJM3</accession>
<dbReference type="RefSeq" id="WP_406698556.1">
    <property type="nucleotide sequence ID" value="NZ_CP155447.1"/>
</dbReference>
<organism evidence="1">
    <name type="scientific">Singulisphaera sp. Ch08</name>
    <dbReference type="NCBI Taxonomy" id="3120278"/>
    <lineage>
        <taxon>Bacteria</taxon>
        <taxon>Pseudomonadati</taxon>
        <taxon>Planctomycetota</taxon>
        <taxon>Planctomycetia</taxon>
        <taxon>Isosphaerales</taxon>
        <taxon>Isosphaeraceae</taxon>
        <taxon>Singulisphaera</taxon>
    </lineage>
</organism>
<reference evidence="1" key="1">
    <citation type="submission" date="2024-05" db="EMBL/GenBank/DDBJ databases">
        <title>Planctomycetes of the genus Singulisphaera possess chitinolytic capabilities.</title>
        <authorList>
            <person name="Ivanova A."/>
        </authorList>
    </citation>
    <scope>NUCLEOTIDE SEQUENCE</scope>
    <source>
        <strain evidence="1">Ch08T</strain>
    </source>
</reference>
<evidence type="ECO:0000313" key="1">
    <source>
        <dbReference type="EMBL" id="XBH05707.1"/>
    </source>
</evidence>
<gene>
    <name evidence="1" type="ORF">V5E97_06700</name>
</gene>
<sequence length="195" mass="21811">MLQHPIYNWLWSSSFNCEAFGESSPDSTELIDLHSKVQVNVEFSSTTYPTSGSEPYLTWETKGSGLYATIPNRKMKFSNAEVLGQDAGAHFTQTTYVLTLYQCPTMGDEILNLYNNKLNNATFRSIPAGQLRFDNWGGSFSVGSGGVIQWTRQIMFTYQDHHWNQYWRSDGTLDTATDPAGNPTYGSISFSALLG</sequence>
<proteinExistence type="predicted"/>